<reference evidence="1" key="1">
    <citation type="submission" date="2014-09" db="EMBL/GenBank/DDBJ databases">
        <authorList>
            <person name="Magalhaes I.L.F."/>
            <person name="Oliveira U."/>
            <person name="Santos F.R."/>
            <person name="Vidigal T.H.D.A."/>
            <person name="Brescovit A.D."/>
            <person name="Santos A.J."/>
        </authorList>
    </citation>
    <scope>NUCLEOTIDE SEQUENCE</scope>
    <source>
        <tissue evidence="1">Shoot tissue taken approximately 20 cm above the soil surface</tissue>
    </source>
</reference>
<dbReference type="EMBL" id="GBRH01198010">
    <property type="protein sequence ID" value="JAD99885.1"/>
    <property type="molecule type" value="Transcribed_RNA"/>
</dbReference>
<reference evidence="1" key="2">
    <citation type="journal article" date="2015" name="Data Brief">
        <title>Shoot transcriptome of the giant reed, Arundo donax.</title>
        <authorList>
            <person name="Barrero R.A."/>
            <person name="Guerrero F.D."/>
            <person name="Moolhuijzen P."/>
            <person name="Goolsby J.A."/>
            <person name="Tidwell J."/>
            <person name="Bellgard S.E."/>
            <person name="Bellgard M.I."/>
        </authorList>
    </citation>
    <scope>NUCLEOTIDE SEQUENCE</scope>
    <source>
        <tissue evidence="1">Shoot tissue taken approximately 20 cm above the soil surface</tissue>
    </source>
</reference>
<dbReference type="AlphaFoldDB" id="A0A0A9EPS7"/>
<protein>
    <submittedName>
        <fullName evidence="1">Uncharacterized protein</fullName>
    </submittedName>
</protein>
<name>A0A0A9EPS7_ARUDO</name>
<proteinExistence type="predicted"/>
<accession>A0A0A9EPS7</accession>
<evidence type="ECO:0000313" key="1">
    <source>
        <dbReference type="EMBL" id="JAD99885.1"/>
    </source>
</evidence>
<sequence length="48" mass="5538">MYKKFNLAIECFKSCNTNVLEIAVLMLKSPDRCSSHVEKTKKTTKMNL</sequence>
<organism evidence="1">
    <name type="scientific">Arundo donax</name>
    <name type="common">Giant reed</name>
    <name type="synonym">Donax arundinaceus</name>
    <dbReference type="NCBI Taxonomy" id="35708"/>
    <lineage>
        <taxon>Eukaryota</taxon>
        <taxon>Viridiplantae</taxon>
        <taxon>Streptophyta</taxon>
        <taxon>Embryophyta</taxon>
        <taxon>Tracheophyta</taxon>
        <taxon>Spermatophyta</taxon>
        <taxon>Magnoliopsida</taxon>
        <taxon>Liliopsida</taxon>
        <taxon>Poales</taxon>
        <taxon>Poaceae</taxon>
        <taxon>PACMAD clade</taxon>
        <taxon>Arundinoideae</taxon>
        <taxon>Arundineae</taxon>
        <taxon>Arundo</taxon>
    </lineage>
</organism>